<keyword evidence="4" id="KW-0812">Transmembrane</keyword>
<dbReference type="Pfam" id="PF00496">
    <property type="entry name" value="SBP_bac_5"/>
    <property type="match status" value="1"/>
</dbReference>
<dbReference type="PANTHER" id="PTHR30290:SF9">
    <property type="entry name" value="OLIGOPEPTIDE-BINDING PROTEIN APPA"/>
    <property type="match status" value="1"/>
</dbReference>
<keyword evidence="3" id="KW-0732">Signal</keyword>
<gene>
    <name evidence="6" type="ORF">A2755_03585</name>
</gene>
<dbReference type="PANTHER" id="PTHR30290">
    <property type="entry name" value="PERIPLASMIC BINDING COMPONENT OF ABC TRANSPORTER"/>
    <property type="match status" value="1"/>
</dbReference>
<organism evidence="6 7">
    <name type="scientific">Candidatus Wolfebacteria bacterium RIFCSPHIGHO2_01_FULL_48_22</name>
    <dbReference type="NCBI Taxonomy" id="1802555"/>
    <lineage>
        <taxon>Bacteria</taxon>
        <taxon>Candidatus Wolfeibacteriota</taxon>
    </lineage>
</organism>
<dbReference type="STRING" id="1802555.A2755_03585"/>
<dbReference type="InterPro" id="IPR030678">
    <property type="entry name" value="Peptide/Ni-bd"/>
</dbReference>
<dbReference type="Proteomes" id="UP000177029">
    <property type="component" value="Unassembled WGS sequence"/>
</dbReference>
<evidence type="ECO:0000256" key="2">
    <source>
        <dbReference type="ARBA" id="ARBA00022448"/>
    </source>
</evidence>
<dbReference type="Gene3D" id="3.40.190.10">
    <property type="entry name" value="Periplasmic binding protein-like II"/>
    <property type="match status" value="1"/>
</dbReference>
<keyword evidence="2" id="KW-0813">Transport</keyword>
<dbReference type="GO" id="GO:0015833">
    <property type="term" value="P:peptide transport"/>
    <property type="evidence" value="ECO:0007669"/>
    <property type="project" value="TreeGrafter"/>
</dbReference>
<dbReference type="SUPFAM" id="SSF53850">
    <property type="entry name" value="Periplasmic binding protein-like II"/>
    <property type="match status" value="1"/>
</dbReference>
<evidence type="ECO:0000313" key="6">
    <source>
        <dbReference type="EMBL" id="OGM90607.1"/>
    </source>
</evidence>
<evidence type="ECO:0000256" key="4">
    <source>
        <dbReference type="SAM" id="Phobius"/>
    </source>
</evidence>
<protein>
    <recommendedName>
        <fullName evidence="5">Solute-binding protein family 5 domain-containing protein</fullName>
    </recommendedName>
</protein>
<keyword evidence="4" id="KW-1133">Transmembrane helix</keyword>
<comment type="caution">
    <text evidence="6">The sequence shown here is derived from an EMBL/GenBank/DDBJ whole genome shotgun (WGS) entry which is preliminary data.</text>
</comment>
<feature type="domain" description="Solute-binding protein family 5" evidence="5">
    <location>
        <begin position="87"/>
        <end position="457"/>
    </location>
</feature>
<feature type="transmembrane region" description="Helical" evidence="4">
    <location>
        <begin position="17"/>
        <end position="39"/>
    </location>
</feature>
<dbReference type="GO" id="GO:0042597">
    <property type="term" value="C:periplasmic space"/>
    <property type="evidence" value="ECO:0007669"/>
    <property type="project" value="UniProtKB-ARBA"/>
</dbReference>
<dbReference type="Gene3D" id="3.10.105.10">
    <property type="entry name" value="Dipeptide-binding Protein, Domain 3"/>
    <property type="match status" value="1"/>
</dbReference>
<dbReference type="Gene3D" id="3.90.76.10">
    <property type="entry name" value="Dipeptide-binding Protein, Domain 1"/>
    <property type="match status" value="1"/>
</dbReference>
<dbReference type="AlphaFoldDB" id="A0A1F8DPQ4"/>
<proteinExistence type="inferred from homology"/>
<evidence type="ECO:0000313" key="7">
    <source>
        <dbReference type="Proteomes" id="UP000177029"/>
    </source>
</evidence>
<name>A0A1F8DPQ4_9BACT</name>
<reference evidence="6 7" key="1">
    <citation type="journal article" date="2016" name="Nat. Commun.">
        <title>Thousands of microbial genomes shed light on interconnected biogeochemical processes in an aquifer system.</title>
        <authorList>
            <person name="Anantharaman K."/>
            <person name="Brown C.T."/>
            <person name="Hug L.A."/>
            <person name="Sharon I."/>
            <person name="Castelle C.J."/>
            <person name="Probst A.J."/>
            <person name="Thomas B.C."/>
            <person name="Singh A."/>
            <person name="Wilkins M.J."/>
            <person name="Karaoz U."/>
            <person name="Brodie E.L."/>
            <person name="Williams K.H."/>
            <person name="Hubbard S.S."/>
            <person name="Banfield J.F."/>
        </authorList>
    </citation>
    <scope>NUCLEOTIDE SEQUENCE [LARGE SCALE GENOMIC DNA]</scope>
</reference>
<dbReference type="EMBL" id="MGIP01000019">
    <property type="protein sequence ID" value="OGM90607.1"/>
    <property type="molecule type" value="Genomic_DNA"/>
</dbReference>
<evidence type="ECO:0000256" key="1">
    <source>
        <dbReference type="ARBA" id="ARBA00005695"/>
    </source>
</evidence>
<keyword evidence="4" id="KW-0472">Membrane</keyword>
<sequence length="556" mass="63027">MLHTFLSAIKSFSPKEFTIFLVCSALVLLTGVLLIIQLINTYTVSVPAQGGTFTEGVVGQVAYLNPVLAREGSADRDAVALLFASVYDLAELIEHDEEFRSWSLRLKEEAVWHDNTPVTSDDIVFTVQIIQNTDAASPHFSNWQNVSVERVSEREVLFETVNTYALFENLLHDLRPIPKKYFADLSPANIRLSAFNLKPIGSGPFVFEELEKRADGFITSIFMKKNERYHAIGTLPHLDRFVMLYFENEDLLMRSFNKGLIDGFGSFTPRIAEYAEINTQQNNISTSRYYAVFLNQNAHSALASPAVRRALWLFVDREALIQDVFAGHAVVQQGPLPAYQDTALQNPVPAQGNTDEAHRLLEDNGWFFDDETRTWNTVTDDETLAQLMFTIKIPDSPIVRQIAESVRNQWETVGIKTKIETTDANLFSEDVLKTRNYEMIIYGNILLPMPDLTSFWHSNERFYPGLNFSLYESGTIDELLLQLRSIDPQSQSRNETLAILAQEIVSQTPALFIASPQYIYLTQAHTIGAPIDTIATPDARFVRITEWYAKTKRVSR</sequence>
<dbReference type="GO" id="GO:0043190">
    <property type="term" value="C:ATP-binding cassette (ABC) transporter complex"/>
    <property type="evidence" value="ECO:0007669"/>
    <property type="project" value="InterPro"/>
</dbReference>
<dbReference type="InterPro" id="IPR000914">
    <property type="entry name" value="SBP_5_dom"/>
</dbReference>
<comment type="similarity">
    <text evidence="1">Belongs to the bacterial solute-binding protein 5 family.</text>
</comment>
<dbReference type="PIRSF" id="PIRSF002741">
    <property type="entry name" value="MppA"/>
    <property type="match status" value="1"/>
</dbReference>
<dbReference type="InterPro" id="IPR039424">
    <property type="entry name" value="SBP_5"/>
</dbReference>
<evidence type="ECO:0000259" key="5">
    <source>
        <dbReference type="Pfam" id="PF00496"/>
    </source>
</evidence>
<accession>A0A1F8DPQ4</accession>
<dbReference type="GO" id="GO:1904680">
    <property type="term" value="F:peptide transmembrane transporter activity"/>
    <property type="evidence" value="ECO:0007669"/>
    <property type="project" value="TreeGrafter"/>
</dbReference>
<evidence type="ECO:0000256" key="3">
    <source>
        <dbReference type="ARBA" id="ARBA00022729"/>
    </source>
</evidence>